<organism evidence="1 2">
    <name type="scientific">Gomphillus americanus</name>
    <dbReference type="NCBI Taxonomy" id="1940652"/>
    <lineage>
        <taxon>Eukaryota</taxon>
        <taxon>Fungi</taxon>
        <taxon>Dikarya</taxon>
        <taxon>Ascomycota</taxon>
        <taxon>Pezizomycotina</taxon>
        <taxon>Lecanoromycetes</taxon>
        <taxon>OSLEUM clade</taxon>
        <taxon>Ostropomycetidae</taxon>
        <taxon>Ostropales</taxon>
        <taxon>Graphidaceae</taxon>
        <taxon>Gomphilloideae</taxon>
        <taxon>Gomphillus</taxon>
    </lineage>
</organism>
<protein>
    <submittedName>
        <fullName evidence="1">Uncharacterized protein</fullName>
    </submittedName>
</protein>
<sequence length="458" mass="52446">MELSRLSRSLYRATQVSIGSEFSISLADYTTYRPPRELGHTTRTIDFFTAICRFRNLALRTRSITAHVLAEETNTRHHVLPYGCESAIETIPFSSPQARRRITEVLDNHRRHTSLLLILLLCRNLTTLSIKAEISLSFIQELSSVVVSYRPHPELRNLTVEWARERGNEDSLQGYDLQDVKLLLCAQKLRSAIFVSLFQSAVMNWSPETRFLRGPKRKAGDEASTLKSWSTIRELTLQRCVLPSSWPAMLSPFCLGTSLAHLEFIIPLRQSPISPLDVHMLNLEAFSEALNRISSTLQMLKIDVDLPLIPWSTMLGAVIHAKWDFLDLLSMDRLHKLVLPWFWWTSTSGRNPQRDSEKSCVGWTLSNLRELVLLKCEIEDQDVLLLAVINDLIARRHSQHSSRPEISPYLQRITLEASVDRQRPPKWLPAARDLTRRGELVGIDIELQTRILSWADGI</sequence>
<keyword evidence="2" id="KW-1185">Reference proteome</keyword>
<gene>
    <name evidence="1" type="ORF">GOMPHAMPRED_006595</name>
</gene>
<evidence type="ECO:0000313" key="1">
    <source>
        <dbReference type="EMBL" id="CAF9932509.1"/>
    </source>
</evidence>
<dbReference type="Proteomes" id="UP000664169">
    <property type="component" value="Unassembled WGS sequence"/>
</dbReference>
<name>A0A8H3FXA2_9LECA</name>
<dbReference type="EMBL" id="CAJPDQ010000045">
    <property type="protein sequence ID" value="CAF9932509.1"/>
    <property type="molecule type" value="Genomic_DNA"/>
</dbReference>
<comment type="caution">
    <text evidence="1">The sequence shown here is derived from an EMBL/GenBank/DDBJ whole genome shotgun (WGS) entry which is preliminary data.</text>
</comment>
<reference evidence="1" key="1">
    <citation type="submission" date="2021-03" db="EMBL/GenBank/DDBJ databases">
        <authorList>
            <person name="Tagirdzhanova G."/>
        </authorList>
    </citation>
    <scope>NUCLEOTIDE SEQUENCE</scope>
</reference>
<proteinExistence type="predicted"/>
<evidence type="ECO:0000313" key="2">
    <source>
        <dbReference type="Proteomes" id="UP000664169"/>
    </source>
</evidence>
<dbReference type="AlphaFoldDB" id="A0A8H3FXA2"/>
<accession>A0A8H3FXA2</accession>